<evidence type="ECO:0000256" key="6">
    <source>
        <dbReference type="ARBA" id="ARBA00022984"/>
    </source>
</evidence>
<evidence type="ECO:0000256" key="4">
    <source>
        <dbReference type="ARBA" id="ARBA00022692"/>
    </source>
</evidence>
<feature type="transmembrane region" description="Helical" evidence="16">
    <location>
        <begin position="323"/>
        <end position="348"/>
    </location>
</feature>
<feature type="transmembrane region" description="Helical" evidence="16">
    <location>
        <begin position="142"/>
        <end position="157"/>
    </location>
</feature>
<evidence type="ECO:0000256" key="11">
    <source>
        <dbReference type="ARBA" id="ARBA00038053"/>
    </source>
</evidence>
<evidence type="ECO:0000256" key="9">
    <source>
        <dbReference type="ARBA" id="ARBA00032370"/>
    </source>
</evidence>
<feature type="transmembrane region" description="Helical" evidence="16">
    <location>
        <begin position="164"/>
        <end position="185"/>
    </location>
</feature>
<evidence type="ECO:0000313" key="18">
    <source>
        <dbReference type="Proteomes" id="UP000257127"/>
    </source>
</evidence>
<comment type="subcellular location">
    <subcellularLocation>
        <location evidence="1">Membrane</location>
        <topology evidence="1">Multi-pass membrane protein</topology>
    </subcellularLocation>
</comment>
<gene>
    <name evidence="17" type="ORF">DXU93_08455</name>
</gene>
<feature type="transmembrane region" description="Helical" evidence="16">
    <location>
        <begin position="120"/>
        <end position="136"/>
    </location>
</feature>
<name>A0A3E1EY06_9FLAO</name>
<evidence type="ECO:0000256" key="10">
    <source>
        <dbReference type="ARBA" id="ARBA00033270"/>
    </source>
</evidence>
<reference evidence="17 18" key="1">
    <citation type="submission" date="2018-08" db="EMBL/GenBank/DDBJ databases">
        <title>The draft genome squence of Brumimicrobium sp. N62.</title>
        <authorList>
            <person name="Du Z.-J."/>
            <person name="Luo H.-R."/>
        </authorList>
    </citation>
    <scope>NUCLEOTIDE SEQUENCE [LARGE SCALE GENOMIC DNA]</scope>
    <source>
        <strain evidence="17 18">N62</strain>
    </source>
</reference>
<dbReference type="InterPro" id="IPR001182">
    <property type="entry name" value="FtsW/RodA"/>
</dbReference>
<evidence type="ECO:0000256" key="1">
    <source>
        <dbReference type="ARBA" id="ARBA00004141"/>
    </source>
</evidence>
<evidence type="ECO:0000313" key="17">
    <source>
        <dbReference type="EMBL" id="RFC54445.1"/>
    </source>
</evidence>
<feature type="transmembrane region" description="Helical" evidence="16">
    <location>
        <begin position="51"/>
        <end position="71"/>
    </location>
</feature>
<dbReference type="EMBL" id="QURB01000004">
    <property type="protein sequence ID" value="RFC54445.1"/>
    <property type="molecule type" value="Genomic_DNA"/>
</dbReference>
<dbReference type="GO" id="GO:0009252">
    <property type="term" value="P:peptidoglycan biosynthetic process"/>
    <property type="evidence" value="ECO:0007669"/>
    <property type="project" value="UniProtKB-KW"/>
</dbReference>
<evidence type="ECO:0000256" key="7">
    <source>
        <dbReference type="ARBA" id="ARBA00022989"/>
    </source>
</evidence>
<keyword evidence="4 16" id="KW-0812">Transmembrane</keyword>
<comment type="caution">
    <text evidence="17">The sequence shown here is derived from an EMBL/GenBank/DDBJ whole genome shotgun (WGS) entry which is preliminary data.</text>
</comment>
<keyword evidence="6" id="KW-0573">Peptidoglycan synthesis</keyword>
<dbReference type="GO" id="GO:0051301">
    <property type="term" value="P:cell division"/>
    <property type="evidence" value="ECO:0007669"/>
    <property type="project" value="InterPro"/>
</dbReference>
<evidence type="ECO:0000256" key="3">
    <source>
        <dbReference type="ARBA" id="ARBA00022679"/>
    </source>
</evidence>
<evidence type="ECO:0000256" key="14">
    <source>
        <dbReference type="ARBA" id="ARBA00044770"/>
    </source>
</evidence>
<dbReference type="PANTHER" id="PTHR30474">
    <property type="entry name" value="CELL CYCLE PROTEIN"/>
    <property type="match status" value="1"/>
</dbReference>
<keyword evidence="2" id="KW-0328">Glycosyltransferase</keyword>
<dbReference type="Pfam" id="PF01098">
    <property type="entry name" value="FTSW_RODA_SPOVE"/>
    <property type="match status" value="1"/>
</dbReference>
<evidence type="ECO:0000256" key="12">
    <source>
        <dbReference type="ARBA" id="ARBA00041185"/>
    </source>
</evidence>
<evidence type="ECO:0000256" key="8">
    <source>
        <dbReference type="ARBA" id="ARBA00023136"/>
    </source>
</evidence>
<comment type="catalytic activity">
    <reaction evidence="15">
        <text>[GlcNAc-(1-&gt;4)-Mur2Ac(oyl-L-Ala-gamma-D-Glu-L-Lys-D-Ala-D-Ala)](n)-di-trans,octa-cis-undecaprenyl diphosphate + beta-D-GlcNAc-(1-&gt;4)-Mur2Ac(oyl-L-Ala-gamma-D-Glu-L-Lys-D-Ala-D-Ala)-di-trans,octa-cis-undecaprenyl diphosphate = [GlcNAc-(1-&gt;4)-Mur2Ac(oyl-L-Ala-gamma-D-Glu-L-Lys-D-Ala-D-Ala)](n+1)-di-trans,octa-cis-undecaprenyl diphosphate + di-trans,octa-cis-undecaprenyl diphosphate + H(+)</text>
        <dbReference type="Rhea" id="RHEA:23708"/>
        <dbReference type="Rhea" id="RHEA-COMP:9602"/>
        <dbReference type="Rhea" id="RHEA-COMP:9603"/>
        <dbReference type="ChEBI" id="CHEBI:15378"/>
        <dbReference type="ChEBI" id="CHEBI:58405"/>
        <dbReference type="ChEBI" id="CHEBI:60033"/>
        <dbReference type="ChEBI" id="CHEBI:78435"/>
        <dbReference type="EC" id="2.4.99.28"/>
    </reaction>
</comment>
<evidence type="ECO:0000256" key="5">
    <source>
        <dbReference type="ARBA" id="ARBA00022960"/>
    </source>
</evidence>
<protein>
    <recommendedName>
        <fullName evidence="12">Probable peptidoglycan glycosyltransferase FtsW</fullName>
        <ecNumber evidence="14">2.4.99.28</ecNumber>
    </recommendedName>
    <alternativeName>
        <fullName evidence="13">Cell division protein FtsW</fullName>
    </alternativeName>
    <alternativeName>
        <fullName evidence="10">Cell wall polymerase</fullName>
    </alternativeName>
    <alternativeName>
        <fullName evidence="9">Peptidoglycan polymerase</fullName>
    </alternativeName>
</protein>
<evidence type="ECO:0000256" key="16">
    <source>
        <dbReference type="SAM" id="Phobius"/>
    </source>
</evidence>
<dbReference type="PANTHER" id="PTHR30474:SF2">
    <property type="entry name" value="PEPTIDOGLYCAN GLYCOSYLTRANSFERASE FTSW-RELATED"/>
    <property type="match status" value="1"/>
</dbReference>
<keyword evidence="8 16" id="KW-0472">Membrane</keyword>
<keyword evidence="18" id="KW-1185">Reference proteome</keyword>
<dbReference type="EC" id="2.4.99.28" evidence="14"/>
<dbReference type="Proteomes" id="UP000257127">
    <property type="component" value="Unassembled WGS sequence"/>
</dbReference>
<dbReference type="GO" id="GO:0032153">
    <property type="term" value="C:cell division site"/>
    <property type="evidence" value="ECO:0007669"/>
    <property type="project" value="TreeGrafter"/>
</dbReference>
<proteinExistence type="inferred from homology"/>
<feature type="transmembrane region" description="Helical" evidence="16">
    <location>
        <begin position="259"/>
        <end position="279"/>
    </location>
</feature>
<organism evidence="17 18">
    <name type="scientific">Brumimicrobium aurantiacum</name>
    <dbReference type="NCBI Taxonomy" id="1737063"/>
    <lineage>
        <taxon>Bacteria</taxon>
        <taxon>Pseudomonadati</taxon>
        <taxon>Bacteroidota</taxon>
        <taxon>Flavobacteriia</taxon>
        <taxon>Flavobacteriales</taxon>
        <taxon>Crocinitomicaceae</taxon>
        <taxon>Brumimicrobium</taxon>
    </lineage>
</organism>
<evidence type="ECO:0000256" key="15">
    <source>
        <dbReference type="ARBA" id="ARBA00049902"/>
    </source>
</evidence>
<keyword evidence="7 16" id="KW-1133">Transmembrane helix</keyword>
<dbReference type="AlphaFoldDB" id="A0A3E1EY06"/>
<sequence length="364" mass="40600">MVSVYSFVPILVKTEGGTPFSYLFKHVIYIVIGFSAMYWVHRQDPKYIEKLSKFIFIVAVGLLVFTFFFGVRVNDASRWVRVPIIGLTFQSSDFAKLALVILLSRRLVSEQEYFTSWKNSIFKIIFPILVICGLIAKDNFSTAAIIFMVSLLLLFIGKFPMSKILTFIGSGIVLAGVLILTHIALPALNILPRFDTWVNRFFKAYGEEGASVENMQAINAKLAIHNGGYTGVGVGDGDLKHYTPEAYADFYYSSFVEEFGLFSAVLLIFLYLILFYRILRIGLNAKNLFETYLAIGIGLLLLTQAMVNMFVCTGLMPVTGQNMPFLAMGGSAMMMSCVSLGIVLSIAYKNDMEGKSLNSNKKSE</sequence>
<dbReference type="GO" id="GO:0015648">
    <property type="term" value="F:lipid-linked peptidoglycan transporter activity"/>
    <property type="evidence" value="ECO:0007669"/>
    <property type="project" value="TreeGrafter"/>
</dbReference>
<comment type="similarity">
    <text evidence="11">Belongs to the SEDS family. FtsW subfamily.</text>
</comment>
<feature type="transmembrane region" description="Helical" evidence="16">
    <location>
        <begin position="291"/>
        <end position="311"/>
    </location>
</feature>
<keyword evidence="5" id="KW-0133">Cell shape</keyword>
<feature type="transmembrane region" description="Helical" evidence="16">
    <location>
        <begin position="20"/>
        <end position="39"/>
    </location>
</feature>
<dbReference type="GO" id="GO:0008955">
    <property type="term" value="F:peptidoglycan glycosyltransferase activity"/>
    <property type="evidence" value="ECO:0007669"/>
    <property type="project" value="UniProtKB-EC"/>
</dbReference>
<keyword evidence="3" id="KW-0808">Transferase</keyword>
<accession>A0A3E1EY06</accession>
<dbReference type="GO" id="GO:0005886">
    <property type="term" value="C:plasma membrane"/>
    <property type="evidence" value="ECO:0007669"/>
    <property type="project" value="TreeGrafter"/>
</dbReference>
<dbReference type="GO" id="GO:0008360">
    <property type="term" value="P:regulation of cell shape"/>
    <property type="evidence" value="ECO:0007669"/>
    <property type="project" value="UniProtKB-KW"/>
</dbReference>
<evidence type="ECO:0000256" key="2">
    <source>
        <dbReference type="ARBA" id="ARBA00022676"/>
    </source>
</evidence>
<evidence type="ECO:0000256" key="13">
    <source>
        <dbReference type="ARBA" id="ARBA00041418"/>
    </source>
</evidence>